<dbReference type="RefSeq" id="WP_213431207.1">
    <property type="nucleotide sequence ID" value="NZ_AP031286.1"/>
</dbReference>
<dbReference type="EMBL" id="CALYLO010000001">
    <property type="protein sequence ID" value="CAH8244252.1"/>
    <property type="molecule type" value="Genomic_DNA"/>
</dbReference>
<dbReference type="PROSITE" id="PS51819">
    <property type="entry name" value="VOC"/>
    <property type="match status" value="1"/>
</dbReference>
<dbReference type="Proteomes" id="UP001154322">
    <property type="component" value="Unassembled WGS sequence"/>
</dbReference>
<dbReference type="InterPro" id="IPR037523">
    <property type="entry name" value="VOC_core"/>
</dbReference>
<evidence type="ECO:0000313" key="2">
    <source>
        <dbReference type="EMBL" id="CAH8244252.1"/>
    </source>
</evidence>
<comment type="caution">
    <text evidence="2">The sequence shown here is derived from an EMBL/GenBank/DDBJ whole genome shotgun (WGS) entry which is preliminary data.</text>
</comment>
<proteinExistence type="predicted"/>
<protein>
    <submittedName>
        <fullName evidence="2">VOC family protein</fullName>
    </submittedName>
</protein>
<keyword evidence="3" id="KW-1185">Reference proteome</keyword>
<dbReference type="SUPFAM" id="SSF54593">
    <property type="entry name" value="Glyoxalase/Bleomycin resistance protein/Dihydroxybiphenyl dioxygenase"/>
    <property type="match status" value="1"/>
</dbReference>
<dbReference type="Pfam" id="PF00903">
    <property type="entry name" value="Glyoxalase"/>
    <property type="match status" value="1"/>
</dbReference>
<dbReference type="InterPro" id="IPR004360">
    <property type="entry name" value="Glyas_Fos-R_dOase_dom"/>
</dbReference>
<accession>A0ABM9FYJ2</accession>
<sequence>MPKLCVISIYVSDLELAKRFYCGKLGFEVSREYDAKTVSLKHEGIPIVLYRVEQPARPVYPQQAQVVIGLETHNLAVTIADLAAQGIEAIYDMPQPCPPGTYNAIRDPFGNVIELLEFSKRPSEQ</sequence>
<gene>
    <name evidence="2" type="ORF">WJ0W_001490</name>
</gene>
<organism evidence="2 3">
    <name type="scientific">Paenibacillus melissococcoides</name>
    <dbReference type="NCBI Taxonomy" id="2912268"/>
    <lineage>
        <taxon>Bacteria</taxon>
        <taxon>Bacillati</taxon>
        <taxon>Bacillota</taxon>
        <taxon>Bacilli</taxon>
        <taxon>Bacillales</taxon>
        <taxon>Paenibacillaceae</taxon>
        <taxon>Paenibacillus</taxon>
    </lineage>
</organism>
<dbReference type="Gene3D" id="3.10.180.10">
    <property type="entry name" value="2,3-Dihydroxybiphenyl 1,2-Dioxygenase, domain 1"/>
    <property type="match status" value="1"/>
</dbReference>
<name>A0ABM9FYJ2_9BACL</name>
<evidence type="ECO:0000259" key="1">
    <source>
        <dbReference type="PROSITE" id="PS51819"/>
    </source>
</evidence>
<feature type="domain" description="VOC" evidence="1">
    <location>
        <begin position="3"/>
        <end position="118"/>
    </location>
</feature>
<reference evidence="2" key="1">
    <citation type="submission" date="2022-06" db="EMBL/GenBank/DDBJ databases">
        <authorList>
            <person name="Dietemann V."/>
            <person name="Ory F."/>
            <person name="Dainat B."/>
            <person name="Oberhansli S."/>
        </authorList>
    </citation>
    <scope>NUCLEOTIDE SEQUENCE</scope>
    <source>
        <strain evidence="2">Ena-SAMPLE-TAB-26-04-2022-14:26:32:270-5432</strain>
    </source>
</reference>
<evidence type="ECO:0000313" key="3">
    <source>
        <dbReference type="Proteomes" id="UP001154322"/>
    </source>
</evidence>
<dbReference type="InterPro" id="IPR029068">
    <property type="entry name" value="Glyas_Bleomycin-R_OHBP_Dase"/>
</dbReference>